<dbReference type="GO" id="GO:0046872">
    <property type="term" value="F:metal ion binding"/>
    <property type="evidence" value="ECO:0007669"/>
    <property type="project" value="UniProtKB-UniRule"/>
</dbReference>
<evidence type="ECO:0000256" key="1">
    <source>
        <dbReference type="ARBA" id="ARBA00002521"/>
    </source>
</evidence>
<dbReference type="InterPro" id="IPR002467">
    <property type="entry name" value="Pept_M24A_MAP1"/>
</dbReference>
<evidence type="ECO:0000313" key="9">
    <source>
        <dbReference type="EMBL" id="ODP29718.1"/>
    </source>
</evidence>
<dbReference type="PANTHER" id="PTHR43330">
    <property type="entry name" value="METHIONINE AMINOPEPTIDASE"/>
    <property type="match status" value="1"/>
</dbReference>
<feature type="binding site" evidence="6">
    <location>
        <position position="93"/>
    </location>
    <ligand>
        <name>a divalent metal cation</name>
        <dbReference type="ChEBI" id="CHEBI:60240"/>
        <label>1</label>
    </ligand>
</feature>
<organism evidence="9 10">
    <name type="scientific">Paenibacillus nuruki</name>
    <dbReference type="NCBI Taxonomy" id="1886670"/>
    <lineage>
        <taxon>Bacteria</taxon>
        <taxon>Bacillati</taxon>
        <taxon>Bacillota</taxon>
        <taxon>Bacilli</taxon>
        <taxon>Bacillales</taxon>
        <taxon>Paenibacillaceae</taxon>
        <taxon>Paenibacillus</taxon>
    </lineage>
</organism>
<reference evidence="9 10" key="1">
    <citation type="submission" date="2016-08" db="EMBL/GenBank/DDBJ databases">
        <title>Genome sequencing of Paenibacillus sp. TI45-13ar, isolated from Korean traditional nuruk.</title>
        <authorList>
            <person name="Kim S.-J."/>
        </authorList>
    </citation>
    <scope>NUCLEOTIDE SEQUENCE [LARGE SCALE GENOMIC DNA]</scope>
    <source>
        <strain evidence="9 10">TI45-13ar</strain>
    </source>
</reference>
<evidence type="ECO:0000259" key="8">
    <source>
        <dbReference type="Pfam" id="PF00557"/>
    </source>
</evidence>
<accession>A0A1E3L7I8</accession>
<dbReference type="GO" id="GO:0006508">
    <property type="term" value="P:proteolysis"/>
    <property type="evidence" value="ECO:0007669"/>
    <property type="project" value="UniProtKB-KW"/>
</dbReference>
<feature type="binding site" evidence="6">
    <location>
        <position position="232"/>
    </location>
    <ligand>
        <name>a divalent metal cation</name>
        <dbReference type="ChEBI" id="CHEBI:60240"/>
        <label>1</label>
    </ligand>
</feature>
<evidence type="ECO:0000256" key="3">
    <source>
        <dbReference type="ARBA" id="ARBA00022670"/>
    </source>
</evidence>
<feature type="binding site" evidence="6">
    <location>
        <position position="167"/>
    </location>
    <ligand>
        <name>a divalent metal cation</name>
        <dbReference type="ChEBI" id="CHEBI:60240"/>
        <label>2</label>
        <note>catalytic</note>
    </ligand>
</feature>
<dbReference type="GO" id="GO:0070006">
    <property type="term" value="F:metalloaminopeptidase activity"/>
    <property type="evidence" value="ECO:0007669"/>
    <property type="project" value="UniProtKB-UniRule"/>
</dbReference>
<dbReference type="PANTHER" id="PTHR43330:SF13">
    <property type="entry name" value="METHIONINE AMINOPEPTIDASE 2"/>
    <property type="match status" value="1"/>
</dbReference>
<comment type="subunit">
    <text evidence="6">Monomer.</text>
</comment>
<dbReference type="RefSeq" id="WP_069326327.1">
    <property type="nucleotide sequence ID" value="NZ_MDER01000029.1"/>
</dbReference>
<feature type="binding site" evidence="6">
    <location>
        <position position="104"/>
    </location>
    <ligand>
        <name>a divalent metal cation</name>
        <dbReference type="ChEBI" id="CHEBI:60240"/>
        <label>1</label>
    </ligand>
</feature>
<dbReference type="CDD" id="cd01086">
    <property type="entry name" value="MetAP1"/>
    <property type="match status" value="1"/>
</dbReference>
<evidence type="ECO:0000256" key="5">
    <source>
        <dbReference type="ARBA" id="ARBA00022801"/>
    </source>
</evidence>
<keyword evidence="5 6" id="KW-0378">Hydrolase</keyword>
<comment type="function">
    <text evidence="1 6">Removes the N-terminal methionine from nascent proteins. The N-terminal methionine is often cleaved when the second residue in the primary sequence is small and uncharged (Met-Ala-, Cys, Gly, Pro, Ser, Thr, or Val). Requires deformylation of the N(alpha)-formylated initiator methionine before it can be hydrolyzed.</text>
</comment>
<dbReference type="InterPro" id="IPR001714">
    <property type="entry name" value="Pept_M24_MAP"/>
</dbReference>
<feature type="domain" description="Peptidase M24" evidence="8">
    <location>
        <begin position="11"/>
        <end position="239"/>
    </location>
</feature>
<dbReference type="InterPro" id="IPR036005">
    <property type="entry name" value="Creatinase/aminopeptidase-like"/>
</dbReference>
<evidence type="ECO:0000256" key="6">
    <source>
        <dbReference type="HAMAP-Rule" id="MF_01974"/>
    </source>
</evidence>
<dbReference type="STRING" id="1886670.PTI45_00872"/>
<comment type="similarity">
    <text evidence="6">Belongs to the peptidase M24A family. Methionine aminopeptidase type 1 subfamily.</text>
</comment>
<dbReference type="NCBIfam" id="TIGR00500">
    <property type="entry name" value="met_pdase_I"/>
    <property type="match status" value="1"/>
</dbReference>
<evidence type="ECO:0000256" key="2">
    <source>
        <dbReference type="ARBA" id="ARBA00022438"/>
    </source>
</evidence>
<sequence>MIAKTEKDIEGLKKIGRVVAIIRDELKDMTKPGMRTIDLDLHAAKLLEQHGALSGPKVTYDFPGFTCISVNEEVAHGIPGDRVIQEGDLVNVDVSASLDGYFADTGVSFVVGKGDPLLTQLCEASILAFEAGAQKIRAGSKRSNAGKATYNTAKKLGFKIITNLTGHGIGLSLHDDPEYILSYYDPTDNGLWKEGSVIAYEPFVSTKAEEVAEGSDGWTLKTDDGSFVAQYEHTMIITKGEPIILTK</sequence>
<feature type="binding site" evidence="6">
    <location>
        <position position="76"/>
    </location>
    <ligand>
        <name>substrate</name>
    </ligand>
</feature>
<evidence type="ECO:0000313" key="10">
    <source>
        <dbReference type="Proteomes" id="UP000094578"/>
    </source>
</evidence>
<comment type="cofactor">
    <cofactor evidence="6">
        <name>Co(2+)</name>
        <dbReference type="ChEBI" id="CHEBI:48828"/>
    </cofactor>
    <cofactor evidence="6">
        <name>Zn(2+)</name>
        <dbReference type="ChEBI" id="CHEBI:29105"/>
    </cofactor>
    <cofactor evidence="6">
        <name>Mn(2+)</name>
        <dbReference type="ChEBI" id="CHEBI:29035"/>
    </cofactor>
    <cofactor evidence="6">
        <name>Fe(2+)</name>
        <dbReference type="ChEBI" id="CHEBI:29033"/>
    </cofactor>
    <text evidence="6">Binds 2 divalent metal cations per subunit. Has a high-affinity and a low affinity metal-binding site. The true nature of the physiological cofactor is under debate. The enzyme is active with cobalt, zinc, manganese or divalent iron ions. Most likely, methionine aminopeptidases function as mononuclear Fe(2+)-metalloproteases under physiological conditions, and the catalytically relevant metal-binding site has been assigned to the histidine-containing high-affinity site.</text>
</comment>
<keyword evidence="4 6" id="KW-0479">Metal-binding</keyword>
<proteinExistence type="inferred from homology"/>
<dbReference type="InterPro" id="IPR000994">
    <property type="entry name" value="Pept_M24"/>
</dbReference>
<dbReference type="Gene3D" id="3.90.230.10">
    <property type="entry name" value="Creatinase/methionine aminopeptidase superfamily"/>
    <property type="match status" value="1"/>
</dbReference>
<evidence type="ECO:0000256" key="4">
    <source>
        <dbReference type="ARBA" id="ARBA00022723"/>
    </source>
</evidence>
<protein>
    <recommendedName>
        <fullName evidence="6 7">Methionine aminopeptidase</fullName>
        <shortName evidence="6">MAP</shortName>
        <shortName evidence="6">MetAP</shortName>
        <ecNumber evidence="6 7">3.4.11.18</ecNumber>
    </recommendedName>
    <alternativeName>
        <fullName evidence="6">Peptidase M</fullName>
    </alternativeName>
</protein>
<dbReference type="GO" id="GO:0004239">
    <property type="term" value="F:initiator methionyl aminopeptidase activity"/>
    <property type="evidence" value="ECO:0007669"/>
    <property type="project" value="UniProtKB-UniRule"/>
</dbReference>
<keyword evidence="2 6" id="KW-0031">Aminopeptidase</keyword>
<evidence type="ECO:0000256" key="7">
    <source>
        <dbReference type="RuleBase" id="RU003653"/>
    </source>
</evidence>
<gene>
    <name evidence="6" type="primary">map</name>
    <name evidence="9" type="ORF">PTI45_00872</name>
</gene>
<name>A0A1E3L7I8_9BACL</name>
<keyword evidence="3 6" id="KW-0645">Protease</keyword>
<dbReference type="PRINTS" id="PR00599">
    <property type="entry name" value="MAPEPTIDASE"/>
</dbReference>
<feature type="binding site" evidence="6">
    <location>
        <position position="174"/>
    </location>
    <ligand>
        <name>substrate</name>
    </ligand>
</feature>
<feature type="binding site" evidence="6">
    <location>
        <position position="104"/>
    </location>
    <ligand>
        <name>a divalent metal cation</name>
        <dbReference type="ChEBI" id="CHEBI:60240"/>
        <label>2</label>
        <note>catalytic</note>
    </ligand>
</feature>
<feature type="binding site" evidence="6">
    <location>
        <position position="201"/>
    </location>
    <ligand>
        <name>a divalent metal cation</name>
        <dbReference type="ChEBI" id="CHEBI:60240"/>
        <label>2</label>
        <note>catalytic</note>
    </ligand>
</feature>
<comment type="caution">
    <text evidence="9">The sequence shown here is derived from an EMBL/GenBank/DDBJ whole genome shotgun (WGS) entry which is preliminary data.</text>
</comment>
<dbReference type="Pfam" id="PF00557">
    <property type="entry name" value="Peptidase_M24"/>
    <property type="match status" value="1"/>
</dbReference>
<dbReference type="HAMAP" id="MF_01974">
    <property type="entry name" value="MetAP_1"/>
    <property type="match status" value="1"/>
</dbReference>
<dbReference type="EC" id="3.4.11.18" evidence="6 7"/>
<dbReference type="Proteomes" id="UP000094578">
    <property type="component" value="Unassembled WGS sequence"/>
</dbReference>
<dbReference type="EMBL" id="MDER01000029">
    <property type="protein sequence ID" value="ODP29718.1"/>
    <property type="molecule type" value="Genomic_DNA"/>
</dbReference>
<dbReference type="AlphaFoldDB" id="A0A1E3L7I8"/>
<comment type="catalytic activity">
    <reaction evidence="6 7">
        <text>Release of N-terminal amino acids, preferentially methionine, from peptides and arylamides.</text>
        <dbReference type="EC" id="3.4.11.18"/>
    </reaction>
</comment>
<dbReference type="PATRIC" id="fig|1886670.3.peg.893"/>
<dbReference type="SUPFAM" id="SSF55920">
    <property type="entry name" value="Creatinase/aminopeptidase"/>
    <property type="match status" value="1"/>
</dbReference>
<feature type="binding site" evidence="6">
    <location>
        <position position="232"/>
    </location>
    <ligand>
        <name>a divalent metal cation</name>
        <dbReference type="ChEBI" id="CHEBI:60240"/>
        <label>2</label>
        <note>catalytic</note>
    </ligand>
</feature>
<keyword evidence="10" id="KW-1185">Reference proteome</keyword>